<dbReference type="InterPro" id="IPR000146">
    <property type="entry name" value="FBPase_class-1"/>
</dbReference>
<dbReference type="InterPro" id="IPR044015">
    <property type="entry name" value="FBPase_C_dom"/>
</dbReference>
<evidence type="ECO:0000256" key="9">
    <source>
        <dbReference type="ARBA" id="ARBA00023277"/>
    </source>
</evidence>
<feature type="region of interest" description="Disordered" evidence="14">
    <location>
        <begin position="1232"/>
        <end position="1303"/>
    </location>
</feature>
<accession>A0A6A6S620</accession>
<feature type="compositionally biased region" description="Polar residues" evidence="14">
    <location>
        <begin position="1256"/>
        <end position="1268"/>
    </location>
</feature>
<evidence type="ECO:0000313" key="17">
    <source>
        <dbReference type="EMBL" id="KAF2642697.1"/>
    </source>
</evidence>
<dbReference type="PROSITE" id="PS00124">
    <property type="entry name" value="FBPASE"/>
    <property type="match status" value="1"/>
</dbReference>
<dbReference type="InterPro" id="IPR020548">
    <property type="entry name" value="Fructose_bisphosphatase_AS"/>
</dbReference>
<evidence type="ECO:0000256" key="2">
    <source>
        <dbReference type="ARBA" id="ARBA00001946"/>
    </source>
</evidence>
<keyword evidence="9 13" id="KW-0119">Carbohydrate metabolism</keyword>
<feature type="compositionally biased region" description="Low complexity" evidence="14">
    <location>
        <begin position="957"/>
        <end position="973"/>
    </location>
</feature>
<feature type="compositionally biased region" description="Basic and acidic residues" evidence="14">
    <location>
        <begin position="491"/>
        <end position="501"/>
    </location>
</feature>
<dbReference type="SUPFAM" id="SSF56655">
    <property type="entry name" value="Carbohydrate phosphatase"/>
    <property type="match status" value="1"/>
</dbReference>
<feature type="compositionally biased region" description="Polar residues" evidence="14">
    <location>
        <begin position="1091"/>
        <end position="1100"/>
    </location>
</feature>
<evidence type="ECO:0000256" key="1">
    <source>
        <dbReference type="ARBA" id="ARBA00001273"/>
    </source>
</evidence>
<evidence type="ECO:0000259" key="16">
    <source>
        <dbReference type="Pfam" id="PF18913"/>
    </source>
</evidence>
<dbReference type="EMBL" id="MU006781">
    <property type="protein sequence ID" value="KAF2642697.1"/>
    <property type="molecule type" value="Genomic_DNA"/>
</dbReference>
<comment type="subunit">
    <text evidence="4">Homotetramer.</text>
</comment>
<dbReference type="PANTHER" id="PTHR11556">
    <property type="entry name" value="FRUCTOSE-1,6-BISPHOSPHATASE-RELATED"/>
    <property type="match status" value="1"/>
</dbReference>
<keyword evidence="7 13" id="KW-0378">Hydrolase</keyword>
<organism evidence="17 18">
    <name type="scientific">Massarina eburnea CBS 473.64</name>
    <dbReference type="NCBI Taxonomy" id="1395130"/>
    <lineage>
        <taxon>Eukaryota</taxon>
        <taxon>Fungi</taxon>
        <taxon>Dikarya</taxon>
        <taxon>Ascomycota</taxon>
        <taxon>Pezizomycotina</taxon>
        <taxon>Dothideomycetes</taxon>
        <taxon>Pleosporomycetidae</taxon>
        <taxon>Pleosporales</taxon>
        <taxon>Massarineae</taxon>
        <taxon>Massarinaceae</taxon>
        <taxon>Massarina</taxon>
    </lineage>
</organism>
<comment type="similarity">
    <text evidence="3 13">Belongs to the FBPase class 1 family.</text>
</comment>
<feature type="compositionally biased region" description="Polar residues" evidence="14">
    <location>
        <begin position="1140"/>
        <end position="1158"/>
    </location>
</feature>
<keyword evidence="18" id="KW-1185">Reference proteome</keyword>
<dbReference type="Gene3D" id="3.30.540.10">
    <property type="entry name" value="Fructose-1,6-Bisphosphatase, subunit A, domain 1"/>
    <property type="match status" value="1"/>
</dbReference>
<dbReference type="EC" id="3.1.3.11" evidence="5"/>
<dbReference type="CDD" id="cd00354">
    <property type="entry name" value="FBPase"/>
    <property type="match status" value="1"/>
</dbReference>
<feature type="domain" description="Fructose-1-6-bisphosphatase class I N-terminal" evidence="15">
    <location>
        <begin position="22"/>
        <end position="210"/>
    </location>
</feature>
<evidence type="ECO:0000256" key="6">
    <source>
        <dbReference type="ARBA" id="ARBA00022723"/>
    </source>
</evidence>
<dbReference type="Pfam" id="PF00316">
    <property type="entry name" value="FBPase"/>
    <property type="match status" value="1"/>
</dbReference>
<evidence type="ECO:0000256" key="12">
    <source>
        <dbReference type="ARBA" id="ARBA00070480"/>
    </source>
</evidence>
<dbReference type="HAMAP" id="MF_01855">
    <property type="entry name" value="FBPase_class1"/>
    <property type="match status" value="1"/>
</dbReference>
<feature type="compositionally biased region" description="Pro residues" evidence="14">
    <location>
        <begin position="867"/>
        <end position="878"/>
    </location>
</feature>
<protein>
    <recommendedName>
        <fullName evidence="12">Fructose-1,6-bisphosphatase</fullName>
        <ecNumber evidence="5">3.1.3.11</ecNumber>
    </recommendedName>
    <alternativeName>
        <fullName evidence="11">D-fructose-1,6-bisphosphate 1-phosphohydrolase</fullName>
    </alternativeName>
</protein>
<comment type="cofactor">
    <cofactor evidence="2">
        <name>Mg(2+)</name>
        <dbReference type="ChEBI" id="CHEBI:18420"/>
    </cofactor>
</comment>
<feature type="region of interest" description="Disordered" evidence="14">
    <location>
        <begin position="801"/>
        <end position="1166"/>
    </location>
</feature>
<dbReference type="GO" id="GO:0005829">
    <property type="term" value="C:cytosol"/>
    <property type="evidence" value="ECO:0007669"/>
    <property type="project" value="TreeGrafter"/>
</dbReference>
<feature type="compositionally biased region" description="Pro residues" evidence="14">
    <location>
        <begin position="702"/>
        <end position="713"/>
    </location>
</feature>
<feature type="region of interest" description="Disordered" evidence="14">
    <location>
        <begin position="1377"/>
        <end position="1406"/>
    </location>
</feature>
<dbReference type="GO" id="GO:0006000">
    <property type="term" value="P:fructose metabolic process"/>
    <property type="evidence" value="ECO:0007669"/>
    <property type="project" value="TreeGrafter"/>
</dbReference>
<sequence length="1857" mass="202642">MAGNGSNDGAVGKDSINTDIVTLTRFLTEEQAKHNQATGDFTLLCHALQFAFKSISHYIRRATLVNLTGLAGQSNATGDDQKKLDVIGNDLFISAMRSCGRVKLLVSEEEEECITFDQWPGARYAVACDPIDGSSNLDAGVSVGTIFSIFKLPEGAAGVKEDILKPGTEMVASGFTMYGASAELVITMKGGAVNGFTLDNNFGEFILTHPDMRIPKKKAIYSVNEGNSLYWEDPVKEYINGLKYPEGEDGKPYSARYIGSMVADAYRTLLYGGIFAYPADKKSPKGKLRILYECAPMAMVFENAGGLAVNSHMKRMLGVVPEHIHDRSGIFMGSQDEVQKVIDVHAKYQKSGIPLSFSPAWPAHARMRRGKGQACAHVYIFTDTRRRFSSPVRRCLDEPAPEEAQGSIDSWEGHESGLVWPRENQRPSLAWANEQVRPQLRPLERVGSDGLLHIGCETSSSRRGCVYCTHILPIPSYHCLSLGIPNIAQGESHRQVSDHSTDGQVMSSLDHDYDHTANIPPSPLFPGHTHTHIPPPPRAPPSTSSSPSQQHRIHAPQTSPLRRFAVQPPIITTTGLAPPSHAHPALHGQTPVSATPSNLYAPSPASYVASPASYAASPAVGTPGTMRSGTVPYNPQQWGRGVFHGQNVVHTTAGGRQDVSGMEDSTASMPSPPPPYSPGQSQSLSQNLNSSPHHSSNAIPANHPPPPPIPPSDYTPSPVSRPVSGFYSSRPGSVVMPTSATSVTSTPQFPPPPPGGNKRSTSRDKLASKFGLSSFRSRNVDSPGPSNIESLRLNTSEAIQRAPASPGLVGPRPSQQYMPERRWSPETYSPVGAPGSRRAASTGVLASASRTPVETSPTPLNWEQSVPLPPPPPGPPPNSSRSQSLGRGMDSGVGRQSVHLPAPPTRRPGQSTLTPIPPTPIGWQEERAQSQTRSSAGLQIDTSPQLIHDAERRVAESEGSSTTSGPTESTSHSNSTLYRSPKQEQIARGIRERRSESRAARERIEPNNNPWAQDMEVSVAKPADLALGTPDGGLSRRGAVNKNTPRSAGAVRTPRSSGPIEEPGSSNSTPRHDAYKSIASSAAPTPPFSPGTDTFDTHTPQKAPPSIPSKALATPPLRHYGDDGGLDLTDGSGAARRSTSHASNPSNTELEPSSSSTPRPGDGDPFAQAAIERHRQFIEREVAAQSDQDRLELFAEFIVNESTIRRDRYSAAFDAMAGDVLELTRDLWRSTNSTGRRSATPSAQSTSVVPSDRRSQGSTTGGSPDTRFSNSVPTTAASPASSVTNFPQEPASPSDAPGQRQRDASWNYKPVLSPIPSMAVSTVPDEQDSRGRSASRWWEASNDDGSSGTGGRRLERSKRESKYMSLPLEAQQSLQWAGNDEASPGHRGESSSRPAYGPNEYPPEKVGLHEEALGKPTSDFFPISAPATPDPRKLDVSRLVTLPPPYPRHHPAVNNSHPDLASIRSSLRELSNMEEVKTTKEAFNAKSSARKEQQSTGLADRRAELRYNIQKNIRNGVLSYGDAAQTEADFEAREQQRAQDLVQNIFDTFQTEVANPLHAMFCERITKVSASIEHLKGRLCDDAQKLNPNQTQEEGDEQPELLETLTLLKWLFEMREQLYKELFELEDERNDLYKDIIVLPYAQANNSQKVSEATAFFGRDAQDRKVTWEKEILKRYEDFMNVIEQNVTRGVEAQLSAFWDIAPGLLAIVQKVPHSLHRFEIVIPPQEYDENPQYYDYPMQYLYSLLAHAGRSAYQFIESQTNLLCLLHEVKTGVMTANSKLLETQRILEGDDSESVHHEMRIIREDEERRLTDDLKEKVGLVESQWDEALGRGLGECKTRVEGFLVNRGGWDDSLKE</sequence>
<dbReference type="PIRSF" id="PIRSF000904">
    <property type="entry name" value="FBPtase_SBPase"/>
    <property type="match status" value="1"/>
</dbReference>
<name>A0A6A6S620_9PLEO</name>
<feature type="compositionally biased region" description="Polar residues" evidence="14">
    <location>
        <begin position="726"/>
        <end position="747"/>
    </location>
</feature>
<feature type="region of interest" description="Disordered" evidence="14">
    <location>
        <begin position="491"/>
        <end position="593"/>
    </location>
</feature>
<evidence type="ECO:0000256" key="8">
    <source>
        <dbReference type="ARBA" id="ARBA00022842"/>
    </source>
</evidence>
<dbReference type="FunFam" id="3.30.540.10:FF:000009">
    <property type="entry name" value="Fructose-1,6-bisphosphatase"/>
    <property type="match status" value="1"/>
</dbReference>
<feature type="region of interest" description="Disordered" evidence="14">
    <location>
        <begin position="1316"/>
        <end position="1360"/>
    </location>
</feature>
<dbReference type="GO" id="GO:0042132">
    <property type="term" value="F:fructose 1,6-bisphosphate 1-phosphatase activity"/>
    <property type="evidence" value="ECO:0007669"/>
    <property type="project" value="UniProtKB-EC"/>
</dbReference>
<evidence type="ECO:0000256" key="10">
    <source>
        <dbReference type="ARBA" id="ARBA00024331"/>
    </source>
</evidence>
<feature type="compositionally biased region" description="Basic and acidic residues" evidence="14">
    <location>
        <begin position="1489"/>
        <end position="1499"/>
    </location>
</feature>
<keyword evidence="6" id="KW-0479">Metal-binding</keyword>
<feature type="region of interest" description="Disordered" evidence="14">
    <location>
        <begin position="1480"/>
        <end position="1499"/>
    </location>
</feature>
<dbReference type="Gene3D" id="3.40.190.80">
    <property type="match status" value="1"/>
</dbReference>
<feature type="compositionally biased region" description="Polar residues" evidence="14">
    <location>
        <begin position="1232"/>
        <end position="1249"/>
    </location>
</feature>
<dbReference type="Proteomes" id="UP000799753">
    <property type="component" value="Unassembled WGS sequence"/>
</dbReference>
<keyword evidence="8" id="KW-0460">Magnesium</keyword>
<feature type="compositionally biased region" description="Polar residues" evidence="14">
    <location>
        <begin position="929"/>
        <end position="945"/>
    </location>
</feature>
<feature type="domain" description="Fructose-1-6-bisphosphatase class 1 C-terminal" evidence="16">
    <location>
        <begin position="214"/>
        <end position="345"/>
    </location>
</feature>
<dbReference type="GO" id="GO:0006002">
    <property type="term" value="P:fructose 6-phosphate metabolic process"/>
    <property type="evidence" value="ECO:0007669"/>
    <property type="project" value="TreeGrafter"/>
</dbReference>
<dbReference type="OrthoDB" id="5367052at2759"/>
<evidence type="ECO:0000256" key="14">
    <source>
        <dbReference type="SAM" id="MobiDB-lite"/>
    </source>
</evidence>
<dbReference type="PRINTS" id="PR00115">
    <property type="entry name" value="F16BPHPHTASE"/>
</dbReference>
<proteinExistence type="inferred from homology"/>
<feature type="compositionally biased region" description="Low complexity" evidence="14">
    <location>
        <begin position="1269"/>
        <end position="1285"/>
    </location>
</feature>
<dbReference type="GO" id="GO:0005986">
    <property type="term" value="P:sucrose biosynthetic process"/>
    <property type="evidence" value="ECO:0007669"/>
    <property type="project" value="TreeGrafter"/>
</dbReference>
<dbReference type="GO" id="GO:0006094">
    <property type="term" value="P:gluconeogenesis"/>
    <property type="evidence" value="ECO:0007669"/>
    <property type="project" value="TreeGrafter"/>
</dbReference>
<evidence type="ECO:0000256" key="3">
    <source>
        <dbReference type="ARBA" id="ARBA00010941"/>
    </source>
</evidence>
<dbReference type="GO" id="GO:0046872">
    <property type="term" value="F:metal ion binding"/>
    <property type="evidence" value="ECO:0007669"/>
    <property type="project" value="UniProtKB-KW"/>
</dbReference>
<dbReference type="InterPro" id="IPR033391">
    <property type="entry name" value="FBPase_N"/>
</dbReference>
<gene>
    <name evidence="17" type="ORF">P280DRAFT_478777</name>
</gene>
<feature type="compositionally biased region" description="Low complexity" evidence="14">
    <location>
        <begin position="678"/>
        <end position="701"/>
    </location>
</feature>
<dbReference type="Pfam" id="PF18913">
    <property type="entry name" value="FBPase_C"/>
    <property type="match status" value="1"/>
</dbReference>
<comment type="pathway">
    <text evidence="10">Carbohydrate biosynthesis.</text>
</comment>
<feature type="region of interest" description="Disordered" evidence="14">
    <location>
        <begin position="654"/>
        <end position="789"/>
    </location>
</feature>
<evidence type="ECO:0000256" key="7">
    <source>
        <dbReference type="ARBA" id="ARBA00022801"/>
    </source>
</evidence>
<feature type="compositionally biased region" description="Basic and acidic residues" evidence="14">
    <location>
        <begin position="989"/>
        <end position="1005"/>
    </location>
</feature>
<dbReference type="GO" id="GO:0030388">
    <property type="term" value="P:fructose 1,6-bisphosphate metabolic process"/>
    <property type="evidence" value="ECO:0007669"/>
    <property type="project" value="TreeGrafter"/>
</dbReference>
<evidence type="ECO:0000259" key="15">
    <source>
        <dbReference type="Pfam" id="PF00316"/>
    </source>
</evidence>
<comment type="catalytic activity">
    <reaction evidence="1">
        <text>beta-D-fructose 1,6-bisphosphate + H2O = beta-D-fructose 6-phosphate + phosphate</text>
        <dbReference type="Rhea" id="RHEA:11064"/>
        <dbReference type="ChEBI" id="CHEBI:15377"/>
        <dbReference type="ChEBI" id="CHEBI:32966"/>
        <dbReference type="ChEBI" id="CHEBI:43474"/>
        <dbReference type="ChEBI" id="CHEBI:57634"/>
        <dbReference type="EC" id="3.1.3.11"/>
    </reaction>
</comment>
<evidence type="ECO:0000256" key="13">
    <source>
        <dbReference type="RuleBase" id="RU000508"/>
    </source>
</evidence>
<evidence type="ECO:0000256" key="11">
    <source>
        <dbReference type="ARBA" id="ARBA00032973"/>
    </source>
</evidence>
<reference evidence="17" key="1">
    <citation type="journal article" date="2020" name="Stud. Mycol.">
        <title>101 Dothideomycetes genomes: a test case for predicting lifestyles and emergence of pathogens.</title>
        <authorList>
            <person name="Haridas S."/>
            <person name="Albert R."/>
            <person name="Binder M."/>
            <person name="Bloem J."/>
            <person name="Labutti K."/>
            <person name="Salamov A."/>
            <person name="Andreopoulos B."/>
            <person name="Baker S."/>
            <person name="Barry K."/>
            <person name="Bills G."/>
            <person name="Bluhm B."/>
            <person name="Cannon C."/>
            <person name="Castanera R."/>
            <person name="Culley D."/>
            <person name="Daum C."/>
            <person name="Ezra D."/>
            <person name="Gonzalez J."/>
            <person name="Henrissat B."/>
            <person name="Kuo A."/>
            <person name="Liang C."/>
            <person name="Lipzen A."/>
            <person name="Lutzoni F."/>
            <person name="Magnuson J."/>
            <person name="Mondo S."/>
            <person name="Nolan M."/>
            <person name="Ohm R."/>
            <person name="Pangilinan J."/>
            <person name="Park H.-J."/>
            <person name="Ramirez L."/>
            <person name="Alfaro M."/>
            <person name="Sun H."/>
            <person name="Tritt A."/>
            <person name="Yoshinaga Y."/>
            <person name="Zwiers L.-H."/>
            <person name="Turgeon B."/>
            <person name="Goodwin S."/>
            <person name="Spatafora J."/>
            <person name="Crous P."/>
            <person name="Grigoriev I."/>
        </authorList>
    </citation>
    <scope>NUCLEOTIDE SEQUENCE</scope>
    <source>
        <strain evidence="17">CBS 473.64</strain>
    </source>
</reference>
<evidence type="ECO:0000256" key="5">
    <source>
        <dbReference type="ARBA" id="ARBA00013093"/>
    </source>
</evidence>
<dbReference type="NCBIfam" id="NF006778">
    <property type="entry name" value="PRK09293.1-1"/>
    <property type="match status" value="1"/>
</dbReference>
<dbReference type="PANTHER" id="PTHR11556:SF1">
    <property type="entry name" value="FRUCTOSE-BISPHOSPHATASE"/>
    <property type="match status" value="1"/>
</dbReference>
<feature type="compositionally biased region" description="Polar residues" evidence="14">
    <location>
        <begin position="848"/>
        <end position="864"/>
    </location>
</feature>
<dbReference type="PIRSF" id="PIRSF500210">
    <property type="entry name" value="FBPtase"/>
    <property type="match status" value="1"/>
</dbReference>
<evidence type="ECO:0000313" key="18">
    <source>
        <dbReference type="Proteomes" id="UP000799753"/>
    </source>
</evidence>
<dbReference type="FunFam" id="3.40.190.80:FF:000001">
    <property type="entry name" value="Fructose-1,6-bisphosphatase class 1"/>
    <property type="match status" value="1"/>
</dbReference>
<evidence type="ECO:0000256" key="4">
    <source>
        <dbReference type="ARBA" id="ARBA00011881"/>
    </source>
</evidence>
<dbReference type="InterPro" id="IPR028343">
    <property type="entry name" value="FBPtase"/>
</dbReference>